<keyword evidence="3" id="KW-1185">Reference proteome</keyword>
<evidence type="ECO:0000313" key="3">
    <source>
        <dbReference type="Proteomes" id="UP001054902"/>
    </source>
</evidence>
<sequence>MKVSQSIYTIILVAATAEAFAPCAFPNTNRVGETLTELSMAGFGGGAAKGMGGKKKKGAKKVAPVLKPKAQWDRYGSLKKSTPFRVATRVANDGEDVSEWFEVGKVKSEDDATTEAAVALQRGLIAEHAKRLYPLNFLQKDKVDWAYAEVQAPEQGDWIQVDKSSAADAETGLEKKVGFEGKPDAATGFYCHYQDGRLVDKYDEGKTMSK</sequence>
<dbReference type="Proteomes" id="UP001054902">
    <property type="component" value="Unassembled WGS sequence"/>
</dbReference>
<organism evidence="2 3">
    <name type="scientific">Chaetoceros tenuissimus</name>
    <dbReference type="NCBI Taxonomy" id="426638"/>
    <lineage>
        <taxon>Eukaryota</taxon>
        <taxon>Sar</taxon>
        <taxon>Stramenopiles</taxon>
        <taxon>Ochrophyta</taxon>
        <taxon>Bacillariophyta</taxon>
        <taxon>Coscinodiscophyceae</taxon>
        <taxon>Chaetocerotophycidae</taxon>
        <taxon>Chaetocerotales</taxon>
        <taxon>Chaetocerotaceae</taxon>
        <taxon>Chaetoceros</taxon>
    </lineage>
</organism>
<comment type="caution">
    <text evidence="2">The sequence shown here is derived from an EMBL/GenBank/DDBJ whole genome shotgun (WGS) entry which is preliminary data.</text>
</comment>
<accession>A0AAD3H3B1</accession>
<dbReference type="AlphaFoldDB" id="A0AAD3H3B1"/>
<evidence type="ECO:0000256" key="1">
    <source>
        <dbReference type="SAM" id="SignalP"/>
    </source>
</evidence>
<protein>
    <submittedName>
        <fullName evidence="2">Uncharacterized protein</fullName>
    </submittedName>
</protein>
<evidence type="ECO:0000313" key="2">
    <source>
        <dbReference type="EMBL" id="GFH48528.1"/>
    </source>
</evidence>
<name>A0AAD3H3B1_9STRA</name>
<gene>
    <name evidence="2" type="ORF">CTEN210_05004</name>
</gene>
<proteinExistence type="predicted"/>
<feature type="chain" id="PRO_5041995544" evidence="1">
    <location>
        <begin position="20"/>
        <end position="210"/>
    </location>
</feature>
<dbReference type="EMBL" id="BLLK01000028">
    <property type="protein sequence ID" value="GFH48528.1"/>
    <property type="molecule type" value="Genomic_DNA"/>
</dbReference>
<reference evidence="2 3" key="1">
    <citation type="journal article" date="2021" name="Sci. Rep.">
        <title>The genome of the diatom Chaetoceros tenuissimus carries an ancient integrated fragment of an extant virus.</title>
        <authorList>
            <person name="Hongo Y."/>
            <person name="Kimura K."/>
            <person name="Takaki Y."/>
            <person name="Yoshida Y."/>
            <person name="Baba S."/>
            <person name="Kobayashi G."/>
            <person name="Nagasaki K."/>
            <person name="Hano T."/>
            <person name="Tomaru Y."/>
        </authorList>
    </citation>
    <scope>NUCLEOTIDE SEQUENCE [LARGE SCALE GENOMIC DNA]</scope>
    <source>
        <strain evidence="2 3">NIES-3715</strain>
    </source>
</reference>
<feature type="signal peptide" evidence="1">
    <location>
        <begin position="1"/>
        <end position="19"/>
    </location>
</feature>
<keyword evidence="1" id="KW-0732">Signal</keyword>